<comment type="caution">
    <text evidence="2">The sequence shown here is derived from an EMBL/GenBank/DDBJ whole genome shotgun (WGS) entry which is preliminary data.</text>
</comment>
<dbReference type="EMBL" id="CAMPGE010003682">
    <property type="protein sequence ID" value="CAI2362525.1"/>
    <property type="molecule type" value="Genomic_DNA"/>
</dbReference>
<sequence>MVNHIQSRYRGGTTVGFLKLIEQCKNSMRCGVIKPIANFEDAFIEGYCLRNVGDFWTFLNRPNEGIWIYRKGLIAHGRNLFYKNIIVNLLAFKETLLGMEPEEDYWLKDLSLLDDDFSVSAIDEEDNESNFSSDQGSDSDKNDSESEGLSNSGSDSDEIDEEESDGLEEEKKDLETGQLINPAKIMNPNLPVMFMRNKKRLRKLAKRLKTRTVWKQVEEYRPRKRKRMTRSRSIPRFIKSKKMNQKEESSGESEEEFKEEFKEESKEEIKEDDNIKLDETKYIPYHILITICKGRFVCLINSSEAEMHLSKLMPDSREPRGRSSTRKTRSRSSGRSPDKSPALIKDTKASTLNARMKSICKVVAHEMCFHMNNLIPGCFELMRFYFLIDTNLNPVLKEISRNLDEERFFTSHRKRIVETSIRIVKSIASKAKVWRRKGVMQMIDEARKVDRRAKEFKVLVKV</sequence>
<gene>
    <name evidence="2" type="ORF">ECRASSUSDP1_LOCUS3849</name>
</gene>
<evidence type="ECO:0000313" key="2">
    <source>
        <dbReference type="EMBL" id="CAI2362525.1"/>
    </source>
</evidence>
<dbReference type="AlphaFoldDB" id="A0AAD1U706"/>
<accession>A0AAD1U706</accession>
<feature type="compositionally biased region" description="Basic and acidic residues" evidence="1">
    <location>
        <begin position="259"/>
        <end position="270"/>
    </location>
</feature>
<organism evidence="2 3">
    <name type="scientific">Euplotes crassus</name>
    <dbReference type="NCBI Taxonomy" id="5936"/>
    <lineage>
        <taxon>Eukaryota</taxon>
        <taxon>Sar</taxon>
        <taxon>Alveolata</taxon>
        <taxon>Ciliophora</taxon>
        <taxon>Intramacronucleata</taxon>
        <taxon>Spirotrichea</taxon>
        <taxon>Hypotrichia</taxon>
        <taxon>Euplotida</taxon>
        <taxon>Euplotidae</taxon>
        <taxon>Moneuplotes</taxon>
    </lineage>
</organism>
<keyword evidence="3" id="KW-1185">Reference proteome</keyword>
<feature type="compositionally biased region" description="Basic residues" evidence="1">
    <location>
        <begin position="323"/>
        <end position="332"/>
    </location>
</feature>
<evidence type="ECO:0000313" key="3">
    <source>
        <dbReference type="Proteomes" id="UP001295684"/>
    </source>
</evidence>
<name>A0AAD1U706_EUPCR</name>
<feature type="region of interest" description="Disordered" evidence="1">
    <location>
        <begin position="310"/>
        <end position="347"/>
    </location>
</feature>
<feature type="region of interest" description="Disordered" evidence="1">
    <location>
        <begin position="124"/>
        <end position="182"/>
    </location>
</feature>
<reference evidence="2" key="1">
    <citation type="submission" date="2023-07" db="EMBL/GenBank/DDBJ databases">
        <authorList>
            <consortium name="AG Swart"/>
            <person name="Singh M."/>
            <person name="Singh A."/>
            <person name="Seah K."/>
            <person name="Emmerich C."/>
        </authorList>
    </citation>
    <scope>NUCLEOTIDE SEQUENCE</scope>
    <source>
        <strain evidence="2">DP1</strain>
    </source>
</reference>
<protein>
    <submittedName>
        <fullName evidence="2">Uncharacterized protein</fullName>
    </submittedName>
</protein>
<dbReference type="Proteomes" id="UP001295684">
    <property type="component" value="Unassembled WGS sequence"/>
</dbReference>
<evidence type="ECO:0000256" key="1">
    <source>
        <dbReference type="SAM" id="MobiDB-lite"/>
    </source>
</evidence>
<feature type="region of interest" description="Disordered" evidence="1">
    <location>
        <begin position="224"/>
        <end position="270"/>
    </location>
</feature>
<dbReference type="Gene3D" id="3.30.470.20">
    <property type="entry name" value="ATP-grasp fold, B domain"/>
    <property type="match status" value="1"/>
</dbReference>
<proteinExistence type="predicted"/>
<feature type="compositionally biased region" description="Basic and acidic residues" evidence="1">
    <location>
        <begin position="310"/>
        <end position="321"/>
    </location>
</feature>
<feature type="compositionally biased region" description="Acidic residues" evidence="1">
    <location>
        <begin position="155"/>
        <end position="168"/>
    </location>
</feature>